<reference evidence="3" key="1">
    <citation type="submission" date="2022-11" db="UniProtKB">
        <authorList>
            <consortium name="WormBaseParasite"/>
        </authorList>
    </citation>
    <scope>IDENTIFICATION</scope>
</reference>
<keyword evidence="1" id="KW-1133">Transmembrane helix</keyword>
<keyword evidence="1" id="KW-0472">Membrane</keyword>
<organism evidence="2 3">
    <name type="scientific">Plectus sambesii</name>
    <dbReference type="NCBI Taxonomy" id="2011161"/>
    <lineage>
        <taxon>Eukaryota</taxon>
        <taxon>Metazoa</taxon>
        <taxon>Ecdysozoa</taxon>
        <taxon>Nematoda</taxon>
        <taxon>Chromadorea</taxon>
        <taxon>Plectida</taxon>
        <taxon>Plectina</taxon>
        <taxon>Plectoidea</taxon>
        <taxon>Plectidae</taxon>
        <taxon>Plectus</taxon>
    </lineage>
</organism>
<dbReference type="WBParaSite" id="PSAMB.scaffold681size43870.g8038.t1">
    <property type="protein sequence ID" value="PSAMB.scaffold681size43870.g8038.t1"/>
    <property type="gene ID" value="PSAMB.scaffold681size43870.g8038"/>
</dbReference>
<evidence type="ECO:0000313" key="3">
    <source>
        <dbReference type="WBParaSite" id="PSAMB.scaffold681size43870.g8038.t1"/>
    </source>
</evidence>
<name>A0A914X798_9BILA</name>
<keyword evidence="2" id="KW-1185">Reference proteome</keyword>
<accession>A0A914X798</accession>
<evidence type="ECO:0000313" key="2">
    <source>
        <dbReference type="Proteomes" id="UP000887566"/>
    </source>
</evidence>
<sequence length="106" mass="11580">MRARHVLRIYLKEGRVLGASLSSRVGSASCFASGAISNEGSEKTRLFVHACTPKPREKMPTLNVRRTVIAISRGESARLERNGGGYMLILLIVAFSALFLSPHSHD</sequence>
<protein>
    <submittedName>
        <fullName evidence="3">Uncharacterized protein</fullName>
    </submittedName>
</protein>
<evidence type="ECO:0000256" key="1">
    <source>
        <dbReference type="SAM" id="Phobius"/>
    </source>
</evidence>
<dbReference type="AlphaFoldDB" id="A0A914X798"/>
<dbReference type="Proteomes" id="UP000887566">
    <property type="component" value="Unplaced"/>
</dbReference>
<proteinExistence type="predicted"/>
<feature type="transmembrane region" description="Helical" evidence="1">
    <location>
        <begin position="83"/>
        <end position="101"/>
    </location>
</feature>
<keyword evidence="1" id="KW-0812">Transmembrane</keyword>